<evidence type="ECO:0000313" key="1">
    <source>
        <dbReference type="EMBL" id="MBK1783636.1"/>
    </source>
</evidence>
<organism evidence="1 2">
    <name type="scientific">Prauserella cavernicola</name>
    <dbReference type="NCBI Taxonomy" id="2800127"/>
    <lineage>
        <taxon>Bacteria</taxon>
        <taxon>Bacillati</taxon>
        <taxon>Actinomycetota</taxon>
        <taxon>Actinomycetes</taxon>
        <taxon>Pseudonocardiales</taxon>
        <taxon>Pseudonocardiaceae</taxon>
        <taxon>Prauserella</taxon>
    </lineage>
</organism>
<sequence>MTRNPLERWLDSRTPRVRPPMPLLLAATLDDACKTGTTECVDWLVDHADTHAPVARHELALAAISVLVAGDPVADGDSAADRFLEAASGRSPSERAMSLVLHDYIRAGPQAAAMRLRGQHPDLAAGVARILLVAVLIEAGWPADRAAELWERYCSAVDVPFPGQEPAD</sequence>
<comment type="caution">
    <text evidence="1">The sequence shown here is derived from an EMBL/GenBank/DDBJ whole genome shotgun (WGS) entry which is preliminary data.</text>
</comment>
<accession>A0A934QN28</accession>
<evidence type="ECO:0000313" key="2">
    <source>
        <dbReference type="Proteomes" id="UP000635245"/>
    </source>
</evidence>
<dbReference type="EMBL" id="JAENJH010000001">
    <property type="protein sequence ID" value="MBK1783636.1"/>
    <property type="molecule type" value="Genomic_DNA"/>
</dbReference>
<dbReference type="AlphaFoldDB" id="A0A934QN28"/>
<dbReference type="Proteomes" id="UP000635245">
    <property type="component" value="Unassembled WGS sequence"/>
</dbReference>
<proteinExistence type="predicted"/>
<name>A0A934QN28_9PSEU</name>
<protein>
    <submittedName>
        <fullName evidence="1">Uncharacterized protein</fullName>
    </submittedName>
</protein>
<dbReference type="RefSeq" id="WP_200315103.1">
    <property type="nucleotide sequence ID" value="NZ_JAENJH010000001.1"/>
</dbReference>
<gene>
    <name evidence="1" type="ORF">JHE00_04795</name>
</gene>
<reference evidence="1" key="1">
    <citation type="submission" date="2020-12" db="EMBL/GenBank/DDBJ databases">
        <title>Prauserella sp. ASG 168, a novel actinomycete isolated from cave rock.</title>
        <authorList>
            <person name="Suriyachadkun C."/>
        </authorList>
    </citation>
    <scope>NUCLEOTIDE SEQUENCE</scope>
    <source>
        <strain evidence="1">ASG 168</strain>
    </source>
</reference>
<keyword evidence="2" id="KW-1185">Reference proteome</keyword>